<dbReference type="Pfam" id="PF02469">
    <property type="entry name" value="Fasciclin"/>
    <property type="match status" value="1"/>
</dbReference>
<accession>A0A1L9U0T4</accession>
<dbReference type="InterPro" id="IPR036378">
    <property type="entry name" value="FAS1_dom_sf"/>
</dbReference>
<evidence type="ECO:0000256" key="2">
    <source>
        <dbReference type="SAM" id="SignalP"/>
    </source>
</evidence>
<dbReference type="GO" id="GO:0016236">
    <property type="term" value="P:macroautophagy"/>
    <property type="evidence" value="ECO:0007669"/>
    <property type="project" value="TreeGrafter"/>
</dbReference>
<dbReference type="SUPFAM" id="SSF82153">
    <property type="entry name" value="FAS1 domain"/>
    <property type="match status" value="2"/>
</dbReference>
<feature type="signal peptide" evidence="2">
    <location>
        <begin position="1"/>
        <end position="21"/>
    </location>
</feature>
<dbReference type="InterPro" id="IPR000782">
    <property type="entry name" value="FAS1_domain"/>
</dbReference>
<evidence type="ECO:0000313" key="4">
    <source>
        <dbReference type="EMBL" id="OJJ65300.1"/>
    </source>
</evidence>
<feature type="domain" description="FAS1" evidence="3">
    <location>
        <begin position="202"/>
        <end position="330"/>
    </location>
</feature>
<sequence>MHFITSYLLGAVALLSPAALAQDDSSSTPSPDSTPISTPSSSSTSIATSTSGETPSSTASFSDAASSHGAGRWGAVIGRQLSINARGGRTAFVPVDDSFPARLARQTENETQQYLYQISDQFFTAADLRNSTGSVIESLNTNGNLGGRGQAVISRGQRGDSDGTTAPIGLFSGLGDNVTVVEENIPFDGGIIHIISGPFTPPSGLSDTLRSSPQASSFSSYISSHVSSLGSTSSITVFVPTNDALSTALGSNTTISESEATALAESHVINESVAYSPRLVDGASFQSPNGRDIAVTVDESGGVVLNNDIKIVQSDIIIENGVVHLIDKPLYTPGDGTVFTGAADSVFRSSRVMMVVGVVAAVVGGTAYF</sequence>
<dbReference type="EMBL" id="KV878582">
    <property type="protein sequence ID" value="OJJ65300.1"/>
    <property type="molecule type" value="Genomic_DNA"/>
</dbReference>
<feature type="chain" id="PRO_5012838095" description="FAS1 domain-containing protein" evidence="2">
    <location>
        <begin position="22"/>
        <end position="369"/>
    </location>
</feature>
<feature type="region of interest" description="Disordered" evidence="1">
    <location>
        <begin position="22"/>
        <end position="65"/>
    </location>
</feature>
<gene>
    <name evidence="4" type="ORF">ASPSYDRAFT_85272</name>
</gene>
<proteinExistence type="predicted"/>
<evidence type="ECO:0000259" key="3">
    <source>
        <dbReference type="PROSITE" id="PS50213"/>
    </source>
</evidence>
<evidence type="ECO:0000256" key="1">
    <source>
        <dbReference type="SAM" id="MobiDB-lite"/>
    </source>
</evidence>
<dbReference type="PROSITE" id="PS50213">
    <property type="entry name" value="FAS1"/>
    <property type="match status" value="1"/>
</dbReference>
<keyword evidence="2" id="KW-0732">Signal</keyword>
<dbReference type="STRING" id="1036612.A0A1L9U0T4"/>
<keyword evidence="5" id="KW-1185">Reference proteome</keyword>
<dbReference type="Proteomes" id="UP000184356">
    <property type="component" value="Unassembled WGS sequence"/>
</dbReference>
<dbReference type="GeneID" id="63767573"/>
<feature type="compositionally biased region" description="Low complexity" evidence="1">
    <location>
        <begin position="23"/>
        <end position="65"/>
    </location>
</feature>
<dbReference type="SMART" id="SM00554">
    <property type="entry name" value="FAS1"/>
    <property type="match status" value="2"/>
</dbReference>
<organism evidence="4 5">
    <name type="scientific">Aspergillus sydowii CBS 593.65</name>
    <dbReference type="NCBI Taxonomy" id="1036612"/>
    <lineage>
        <taxon>Eukaryota</taxon>
        <taxon>Fungi</taxon>
        <taxon>Dikarya</taxon>
        <taxon>Ascomycota</taxon>
        <taxon>Pezizomycotina</taxon>
        <taxon>Eurotiomycetes</taxon>
        <taxon>Eurotiomycetidae</taxon>
        <taxon>Eurotiales</taxon>
        <taxon>Aspergillaceae</taxon>
        <taxon>Aspergillus</taxon>
        <taxon>Aspergillus subgen. Nidulantes</taxon>
    </lineage>
</organism>
<reference evidence="5" key="1">
    <citation type="journal article" date="2017" name="Genome Biol.">
        <title>Comparative genomics reveals high biological diversity and specific adaptations in the industrially and medically important fungal genus Aspergillus.</title>
        <authorList>
            <person name="de Vries R.P."/>
            <person name="Riley R."/>
            <person name="Wiebenga A."/>
            <person name="Aguilar-Osorio G."/>
            <person name="Amillis S."/>
            <person name="Uchima C.A."/>
            <person name="Anderluh G."/>
            <person name="Asadollahi M."/>
            <person name="Askin M."/>
            <person name="Barry K."/>
            <person name="Battaglia E."/>
            <person name="Bayram O."/>
            <person name="Benocci T."/>
            <person name="Braus-Stromeyer S.A."/>
            <person name="Caldana C."/>
            <person name="Canovas D."/>
            <person name="Cerqueira G.C."/>
            <person name="Chen F."/>
            <person name="Chen W."/>
            <person name="Choi C."/>
            <person name="Clum A."/>
            <person name="Dos Santos R.A."/>
            <person name="Damasio A.R."/>
            <person name="Diallinas G."/>
            <person name="Emri T."/>
            <person name="Fekete E."/>
            <person name="Flipphi M."/>
            <person name="Freyberg S."/>
            <person name="Gallo A."/>
            <person name="Gournas C."/>
            <person name="Habgood R."/>
            <person name="Hainaut M."/>
            <person name="Harispe M.L."/>
            <person name="Henrissat B."/>
            <person name="Hilden K.S."/>
            <person name="Hope R."/>
            <person name="Hossain A."/>
            <person name="Karabika E."/>
            <person name="Karaffa L."/>
            <person name="Karanyi Z."/>
            <person name="Krasevec N."/>
            <person name="Kuo A."/>
            <person name="Kusch H."/>
            <person name="LaButti K."/>
            <person name="Lagendijk E.L."/>
            <person name="Lapidus A."/>
            <person name="Levasseur A."/>
            <person name="Lindquist E."/>
            <person name="Lipzen A."/>
            <person name="Logrieco A.F."/>
            <person name="MacCabe A."/>
            <person name="Maekelae M.R."/>
            <person name="Malavazi I."/>
            <person name="Melin P."/>
            <person name="Meyer V."/>
            <person name="Mielnichuk N."/>
            <person name="Miskei M."/>
            <person name="Molnar A.P."/>
            <person name="Mule G."/>
            <person name="Ngan C.Y."/>
            <person name="Orejas M."/>
            <person name="Orosz E."/>
            <person name="Ouedraogo J.P."/>
            <person name="Overkamp K.M."/>
            <person name="Park H.-S."/>
            <person name="Perrone G."/>
            <person name="Piumi F."/>
            <person name="Punt P.J."/>
            <person name="Ram A.F."/>
            <person name="Ramon A."/>
            <person name="Rauscher S."/>
            <person name="Record E."/>
            <person name="Riano-Pachon D.M."/>
            <person name="Robert V."/>
            <person name="Roehrig J."/>
            <person name="Ruller R."/>
            <person name="Salamov A."/>
            <person name="Salih N.S."/>
            <person name="Samson R.A."/>
            <person name="Sandor E."/>
            <person name="Sanguinetti M."/>
            <person name="Schuetze T."/>
            <person name="Sepcic K."/>
            <person name="Shelest E."/>
            <person name="Sherlock G."/>
            <person name="Sophianopoulou V."/>
            <person name="Squina F.M."/>
            <person name="Sun H."/>
            <person name="Susca A."/>
            <person name="Todd R.B."/>
            <person name="Tsang A."/>
            <person name="Unkles S.E."/>
            <person name="van de Wiele N."/>
            <person name="van Rossen-Uffink D."/>
            <person name="Oliveira J.V."/>
            <person name="Vesth T.C."/>
            <person name="Visser J."/>
            <person name="Yu J.-H."/>
            <person name="Zhou M."/>
            <person name="Andersen M.R."/>
            <person name="Archer D.B."/>
            <person name="Baker S.E."/>
            <person name="Benoit I."/>
            <person name="Brakhage A.A."/>
            <person name="Braus G.H."/>
            <person name="Fischer R."/>
            <person name="Frisvad J.C."/>
            <person name="Goldman G.H."/>
            <person name="Houbraken J."/>
            <person name="Oakley B."/>
            <person name="Pocsi I."/>
            <person name="Scazzocchio C."/>
            <person name="Seiboth B."/>
            <person name="vanKuyk P.A."/>
            <person name="Wortman J."/>
            <person name="Dyer P.S."/>
            <person name="Grigoriev I.V."/>
        </authorList>
    </citation>
    <scope>NUCLEOTIDE SEQUENCE [LARGE SCALE GENOMIC DNA]</scope>
    <source>
        <strain evidence="5">CBS 593.65</strain>
    </source>
</reference>
<name>A0A1L9U0T4_9EURO</name>
<dbReference type="Gene3D" id="2.30.180.10">
    <property type="entry name" value="FAS1 domain"/>
    <property type="match status" value="2"/>
</dbReference>
<evidence type="ECO:0000313" key="5">
    <source>
        <dbReference type="Proteomes" id="UP000184356"/>
    </source>
</evidence>
<dbReference type="PANTHER" id="PTHR10900">
    <property type="entry name" value="PERIOSTIN-RELATED"/>
    <property type="match status" value="1"/>
</dbReference>
<protein>
    <recommendedName>
        <fullName evidence="3">FAS1 domain-containing protein</fullName>
    </recommendedName>
</protein>
<dbReference type="OrthoDB" id="286301at2759"/>
<dbReference type="InterPro" id="IPR050904">
    <property type="entry name" value="Adhesion/Biosynth-related"/>
</dbReference>
<dbReference type="PANTHER" id="PTHR10900:SF77">
    <property type="entry name" value="FI19380P1"/>
    <property type="match status" value="1"/>
</dbReference>
<dbReference type="RefSeq" id="XP_040709106.1">
    <property type="nucleotide sequence ID" value="XM_040851500.1"/>
</dbReference>
<dbReference type="AlphaFoldDB" id="A0A1L9U0T4"/>
<dbReference type="GO" id="GO:0000329">
    <property type="term" value="C:fungal-type vacuole membrane"/>
    <property type="evidence" value="ECO:0007669"/>
    <property type="project" value="TreeGrafter"/>
</dbReference>
<dbReference type="VEuPathDB" id="FungiDB:ASPSYDRAFT_85272"/>